<organism evidence="1 2">
    <name type="scientific">Klebsiella oxytoca</name>
    <dbReference type="NCBI Taxonomy" id="571"/>
    <lineage>
        <taxon>Bacteria</taxon>
        <taxon>Pseudomonadati</taxon>
        <taxon>Pseudomonadota</taxon>
        <taxon>Gammaproteobacteria</taxon>
        <taxon>Enterobacterales</taxon>
        <taxon>Enterobacteriaceae</taxon>
        <taxon>Klebsiella/Raoultella group</taxon>
        <taxon>Klebsiella</taxon>
    </lineage>
</organism>
<gene>
    <name evidence="1" type="ORF">DET57_1339</name>
</gene>
<dbReference type="SUPFAM" id="SSF143744">
    <property type="entry name" value="GlcG-like"/>
    <property type="match status" value="1"/>
</dbReference>
<evidence type="ECO:0000313" key="2">
    <source>
        <dbReference type="Proteomes" id="UP000247485"/>
    </source>
</evidence>
<dbReference type="Pfam" id="PF03928">
    <property type="entry name" value="HbpS-like"/>
    <property type="match status" value="1"/>
</dbReference>
<comment type="caution">
    <text evidence="1">The sequence shown here is derived from an EMBL/GenBank/DDBJ whole genome shotgun (WGS) entry which is preliminary data.</text>
</comment>
<dbReference type="Proteomes" id="UP000247485">
    <property type="component" value="Unassembled WGS sequence"/>
</dbReference>
<protein>
    <submittedName>
        <fullName evidence="1">Uncharacterized protein GlcG (DUF336 family)</fullName>
    </submittedName>
</protein>
<dbReference type="InterPro" id="IPR005624">
    <property type="entry name" value="PduO/GlcC-like"/>
</dbReference>
<dbReference type="PANTHER" id="PTHR34309:SF10">
    <property type="entry name" value="SLR1406 PROTEIN"/>
    <property type="match status" value="1"/>
</dbReference>
<dbReference type="InterPro" id="IPR052517">
    <property type="entry name" value="GlcG_carb_metab_protein"/>
</dbReference>
<dbReference type="PANTHER" id="PTHR34309">
    <property type="entry name" value="SLR1406 PROTEIN"/>
    <property type="match status" value="1"/>
</dbReference>
<evidence type="ECO:0000313" key="1">
    <source>
        <dbReference type="EMBL" id="PXW34814.1"/>
    </source>
</evidence>
<accession>A0A318F6R2</accession>
<name>A0A318F6R2_KLEOX</name>
<dbReference type="InterPro" id="IPR038084">
    <property type="entry name" value="PduO/GlcC-like_sf"/>
</dbReference>
<sequence length="140" mass="15029">MMTTLTLQQAIRAVESALTLAENRYANRPLSVAVCDASGELLSFARMDSAKLLTIELTQRKARTSSRLGCTTQAFLQRLQKEQLDIGYFADPRFTALPGGVPILHDGKCLGAVAVGGLSAQEDHDAAIAVAENLLKEIAQ</sequence>
<dbReference type="AlphaFoldDB" id="A0A318F6R2"/>
<dbReference type="EMBL" id="QJJG01000033">
    <property type="protein sequence ID" value="PXW34814.1"/>
    <property type="molecule type" value="Genomic_DNA"/>
</dbReference>
<proteinExistence type="predicted"/>
<reference evidence="1 2" key="1">
    <citation type="submission" date="2018-05" db="EMBL/GenBank/DDBJ databases">
        <title>Freshwater and sediment microbial communities from various areas in North America, analyzing microbe dynamics in response to fracking.</title>
        <authorList>
            <person name="Lamendella R."/>
        </authorList>
    </citation>
    <scope>NUCLEOTIDE SEQUENCE [LARGE SCALE GENOMIC DNA]</scope>
    <source>
        <strain evidence="1 2">67</strain>
    </source>
</reference>
<dbReference type="Gene3D" id="3.30.450.150">
    <property type="entry name" value="Haem-degrading domain"/>
    <property type="match status" value="1"/>
</dbReference>